<dbReference type="Gene3D" id="1.10.730.10">
    <property type="entry name" value="Isoleucyl-tRNA Synthetase, Domain 1"/>
    <property type="match status" value="1"/>
</dbReference>
<evidence type="ECO:0000313" key="2">
    <source>
        <dbReference type="Proteomes" id="UP000078419"/>
    </source>
</evidence>
<gene>
    <name evidence="1" type="primary">leuS_1</name>
    <name evidence="1" type="ORF">ANAPC1_00356</name>
</gene>
<name>A0AA45USI5_ANAPH</name>
<dbReference type="GO" id="GO:0016874">
    <property type="term" value="F:ligase activity"/>
    <property type="evidence" value="ECO:0007669"/>
    <property type="project" value="UniProtKB-KW"/>
</dbReference>
<dbReference type="Proteomes" id="UP000078419">
    <property type="component" value="Unassembled WGS sequence"/>
</dbReference>
<reference evidence="2" key="1">
    <citation type="submission" date="2016-03" db="EMBL/GenBank/DDBJ databases">
        <authorList>
            <person name="Loux Valentin"/>
        </authorList>
    </citation>
    <scope>NUCLEOTIDE SEQUENCE [LARGE SCALE GENOMIC DNA]</scope>
    <source>
        <strain evidence="2">C1</strain>
    </source>
</reference>
<dbReference type="AlphaFoldDB" id="A0AA45USI5"/>
<dbReference type="EMBL" id="FLLR01000009">
    <property type="protein sequence ID" value="SBO14014.1"/>
    <property type="molecule type" value="Genomic_DNA"/>
</dbReference>
<accession>A0AA45USI5</accession>
<proteinExistence type="predicted"/>
<keyword evidence="1" id="KW-0436">Ligase</keyword>
<organism evidence="1 2">
    <name type="scientific">Anaplasma phagocytophilum</name>
    <name type="common">Ehrlichia phagocytophila</name>
    <dbReference type="NCBI Taxonomy" id="948"/>
    <lineage>
        <taxon>Bacteria</taxon>
        <taxon>Pseudomonadati</taxon>
        <taxon>Pseudomonadota</taxon>
        <taxon>Alphaproteobacteria</taxon>
        <taxon>Rickettsiales</taxon>
        <taxon>Anaplasmataceae</taxon>
        <taxon>Anaplasma</taxon>
        <taxon>phagocytophilum group</taxon>
    </lineage>
</organism>
<protein>
    <submittedName>
        <fullName evidence="1">Leucine--tRNA ligase</fullName>
    </submittedName>
</protein>
<comment type="caution">
    <text evidence="1">The sequence shown here is derived from an EMBL/GenBank/DDBJ whole genome shotgun (WGS) entry which is preliminary data.</text>
</comment>
<evidence type="ECO:0000313" key="1">
    <source>
        <dbReference type="EMBL" id="SBO14014.1"/>
    </source>
</evidence>
<dbReference type="RefSeq" id="WP_064669845.1">
    <property type="nucleotide sequence ID" value="NZ_FLLR01000009.1"/>
</dbReference>
<sequence>MEAQYGKVYVLWQPWPSVRKALLEENFATIAVQVDGKFCGTLRVELQCDDEKVKTAALELAQRRIKERLVKNMCLERWIIILSQQSSSM</sequence>